<proteinExistence type="predicted"/>
<sequence length="322" mass="38304">MSKIKNIVLNYMLYFEIRQTGEIISENVLLKRYGGYDEKLHKPMKYTKEFLMTLTDAGGRNKFTEKAAEKISKRTSVRPWTDFRKDGMLRKDVAKTPLESITKYLESKIPLNANKVEKGLKLVKLYRRKQQQKLQQKSQKQKIQELVKDAKRFESISREKLERMWVLDKDWIAGRREIYTSKNIENLSIFSIFQPLGGKQITNRVSWGTWNRGDQNPELMRERFYKTDDDNERIRFLKRETGLKYRRVYPDMYDSYNDDMKFYGEPLYGKIKSPKTKNYVTPVLFSNMYDDSSTGGYNGKFKLLLKMMKNKDKTIRKIANKC</sequence>
<evidence type="ECO:0000313" key="1">
    <source>
        <dbReference type="EMBL" id="QHT37096.1"/>
    </source>
</evidence>
<dbReference type="AlphaFoldDB" id="A0A6C0F5Q2"/>
<protein>
    <submittedName>
        <fullName evidence="1">Uncharacterized protein</fullName>
    </submittedName>
</protein>
<reference evidence="1" key="1">
    <citation type="journal article" date="2020" name="Nature">
        <title>Giant virus diversity and host interactions through global metagenomics.</title>
        <authorList>
            <person name="Schulz F."/>
            <person name="Roux S."/>
            <person name="Paez-Espino D."/>
            <person name="Jungbluth S."/>
            <person name="Walsh D.A."/>
            <person name="Denef V.J."/>
            <person name="McMahon K.D."/>
            <person name="Konstantinidis K.T."/>
            <person name="Eloe-Fadrosh E.A."/>
            <person name="Kyrpides N.C."/>
            <person name="Woyke T."/>
        </authorList>
    </citation>
    <scope>NUCLEOTIDE SEQUENCE</scope>
    <source>
        <strain evidence="1">GVMAG-S-ERX555967-131</strain>
    </source>
</reference>
<accession>A0A6C0F5Q2</accession>
<dbReference type="EMBL" id="MN738789">
    <property type="protein sequence ID" value="QHT37096.1"/>
    <property type="molecule type" value="Genomic_DNA"/>
</dbReference>
<name>A0A6C0F5Q2_9ZZZZ</name>
<organism evidence="1">
    <name type="scientific">viral metagenome</name>
    <dbReference type="NCBI Taxonomy" id="1070528"/>
    <lineage>
        <taxon>unclassified sequences</taxon>
        <taxon>metagenomes</taxon>
        <taxon>organismal metagenomes</taxon>
    </lineage>
</organism>